<dbReference type="AlphaFoldDB" id="B4N0Q8"/>
<feature type="region of interest" description="Disordered" evidence="1">
    <location>
        <begin position="363"/>
        <end position="395"/>
    </location>
</feature>
<proteinExistence type="predicted"/>
<feature type="compositionally biased region" description="Low complexity" evidence="1">
    <location>
        <begin position="385"/>
        <end position="395"/>
    </location>
</feature>
<accession>B4N0Q8</accession>
<dbReference type="OrthoDB" id="7867611at2759"/>
<dbReference type="InParanoid" id="B4N0Q8"/>
<protein>
    <submittedName>
        <fullName evidence="2">Uncharacterized protein</fullName>
    </submittedName>
</protein>
<feature type="compositionally biased region" description="Polar residues" evidence="1">
    <location>
        <begin position="310"/>
        <end position="321"/>
    </location>
</feature>
<dbReference type="EMBL" id="CH963920">
    <property type="protein sequence ID" value="EDW77671.2"/>
    <property type="molecule type" value="Genomic_DNA"/>
</dbReference>
<evidence type="ECO:0000313" key="3">
    <source>
        <dbReference type="Proteomes" id="UP000007798"/>
    </source>
</evidence>
<reference evidence="2 3" key="1">
    <citation type="journal article" date="2007" name="Nature">
        <title>Evolution of genes and genomes on the Drosophila phylogeny.</title>
        <authorList>
            <consortium name="Drosophila 12 Genomes Consortium"/>
            <person name="Clark A.G."/>
            <person name="Eisen M.B."/>
            <person name="Smith D.R."/>
            <person name="Bergman C.M."/>
            <person name="Oliver B."/>
            <person name="Markow T.A."/>
            <person name="Kaufman T.C."/>
            <person name="Kellis M."/>
            <person name="Gelbart W."/>
            <person name="Iyer V.N."/>
            <person name="Pollard D.A."/>
            <person name="Sackton T.B."/>
            <person name="Larracuente A.M."/>
            <person name="Singh N.D."/>
            <person name="Abad J.P."/>
            <person name="Abt D.N."/>
            <person name="Adryan B."/>
            <person name="Aguade M."/>
            <person name="Akashi H."/>
            <person name="Anderson W.W."/>
            <person name="Aquadro C.F."/>
            <person name="Ardell D.H."/>
            <person name="Arguello R."/>
            <person name="Artieri C.G."/>
            <person name="Barbash D.A."/>
            <person name="Barker D."/>
            <person name="Barsanti P."/>
            <person name="Batterham P."/>
            <person name="Batzoglou S."/>
            <person name="Begun D."/>
            <person name="Bhutkar A."/>
            <person name="Blanco E."/>
            <person name="Bosak S.A."/>
            <person name="Bradley R.K."/>
            <person name="Brand A.D."/>
            <person name="Brent M.R."/>
            <person name="Brooks A.N."/>
            <person name="Brown R.H."/>
            <person name="Butlin R.K."/>
            <person name="Caggese C."/>
            <person name="Calvi B.R."/>
            <person name="Bernardo de Carvalho A."/>
            <person name="Caspi A."/>
            <person name="Castrezana S."/>
            <person name="Celniker S.E."/>
            <person name="Chang J.L."/>
            <person name="Chapple C."/>
            <person name="Chatterji S."/>
            <person name="Chinwalla A."/>
            <person name="Civetta A."/>
            <person name="Clifton S.W."/>
            <person name="Comeron J.M."/>
            <person name="Costello J.C."/>
            <person name="Coyne J.A."/>
            <person name="Daub J."/>
            <person name="David R.G."/>
            <person name="Delcher A.L."/>
            <person name="Delehaunty K."/>
            <person name="Do C.B."/>
            <person name="Ebling H."/>
            <person name="Edwards K."/>
            <person name="Eickbush T."/>
            <person name="Evans J.D."/>
            <person name="Filipski A."/>
            <person name="Findeiss S."/>
            <person name="Freyhult E."/>
            <person name="Fulton L."/>
            <person name="Fulton R."/>
            <person name="Garcia A.C."/>
            <person name="Gardiner A."/>
            <person name="Garfield D.A."/>
            <person name="Garvin B.E."/>
            <person name="Gibson G."/>
            <person name="Gilbert D."/>
            <person name="Gnerre S."/>
            <person name="Godfrey J."/>
            <person name="Good R."/>
            <person name="Gotea V."/>
            <person name="Gravely B."/>
            <person name="Greenberg A.J."/>
            <person name="Griffiths-Jones S."/>
            <person name="Gross S."/>
            <person name="Guigo R."/>
            <person name="Gustafson E.A."/>
            <person name="Haerty W."/>
            <person name="Hahn M.W."/>
            <person name="Halligan D.L."/>
            <person name="Halpern A.L."/>
            <person name="Halter G.M."/>
            <person name="Han M.V."/>
            <person name="Heger A."/>
            <person name="Hillier L."/>
            <person name="Hinrichs A.S."/>
            <person name="Holmes I."/>
            <person name="Hoskins R.A."/>
            <person name="Hubisz M.J."/>
            <person name="Hultmark D."/>
            <person name="Huntley M.A."/>
            <person name="Jaffe D.B."/>
            <person name="Jagadeeshan S."/>
            <person name="Jeck W.R."/>
            <person name="Johnson J."/>
            <person name="Jones C.D."/>
            <person name="Jordan W.C."/>
            <person name="Karpen G.H."/>
            <person name="Kataoka E."/>
            <person name="Keightley P.D."/>
            <person name="Kheradpour P."/>
            <person name="Kirkness E.F."/>
            <person name="Koerich L.B."/>
            <person name="Kristiansen K."/>
            <person name="Kudrna D."/>
            <person name="Kulathinal R.J."/>
            <person name="Kumar S."/>
            <person name="Kwok R."/>
            <person name="Lander E."/>
            <person name="Langley C.H."/>
            <person name="Lapoint R."/>
            <person name="Lazzaro B.P."/>
            <person name="Lee S.J."/>
            <person name="Levesque L."/>
            <person name="Li R."/>
            <person name="Lin C.F."/>
            <person name="Lin M.F."/>
            <person name="Lindblad-Toh K."/>
            <person name="Llopart A."/>
            <person name="Long M."/>
            <person name="Low L."/>
            <person name="Lozovsky E."/>
            <person name="Lu J."/>
            <person name="Luo M."/>
            <person name="Machado C.A."/>
            <person name="Makalowski W."/>
            <person name="Marzo M."/>
            <person name="Matsuda M."/>
            <person name="Matzkin L."/>
            <person name="McAllister B."/>
            <person name="McBride C.S."/>
            <person name="McKernan B."/>
            <person name="McKernan K."/>
            <person name="Mendez-Lago M."/>
            <person name="Minx P."/>
            <person name="Mollenhauer M.U."/>
            <person name="Montooth K."/>
            <person name="Mount S.M."/>
            <person name="Mu X."/>
            <person name="Myers E."/>
            <person name="Negre B."/>
            <person name="Newfeld S."/>
            <person name="Nielsen R."/>
            <person name="Noor M.A."/>
            <person name="O'Grady P."/>
            <person name="Pachter L."/>
            <person name="Papaceit M."/>
            <person name="Parisi M.J."/>
            <person name="Parisi M."/>
            <person name="Parts L."/>
            <person name="Pedersen J.S."/>
            <person name="Pesole G."/>
            <person name="Phillippy A.M."/>
            <person name="Ponting C.P."/>
            <person name="Pop M."/>
            <person name="Porcelli D."/>
            <person name="Powell J.R."/>
            <person name="Prohaska S."/>
            <person name="Pruitt K."/>
            <person name="Puig M."/>
            <person name="Quesneville H."/>
            <person name="Ram K.R."/>
            <person name="Rand D."/>
            <person name="Rasmussen M.D."/>
            <person name="Reed L.K."/>
            <person name="Reenan R."/>
            <person name="Reily A."/>
            <person name="Remington K.A."/>
            <person name="Rieger T.T."/>
            <person name="Ritchie M.G."/>
            <person name="Robin C."/>
            <person name="Rogers Y.H."/>
            <person name="Rohde C."/>
            <person name="Rozas J."/>
            <person name="Rubenfield M.J."/>
            <person name="Ruiz A."/>
            <person name="Russo S."/>
            <person name="Salzberg S.L."/>
            <person name="Sanchez-Gracia A."/>
            <person name="Saranga D.J."/>
            <person name="Sato H."/>
            <person name="Schaeffer S.W."/>
            <person name="Schatz M.C."/>
            <person name="Schlenke T."/>
            <person name="Schwartz R."/>
            <person name="Segarra C."/>
            <person name="Singh R.S."/>
            <person name="Sirot L."/>
            <person name="Sirota M."/>
            <person name="Sisneros N.B."/>
            <person name="Smith C.D."/>
            <person name="Smith T.F."/>
            <person name="Spieth J."/>
            <person name="Stage D.E."/>
            <person name="Stark A."/>
            <person name="Stephan W."/>
            <person name="Strausberg R.L."/>
            <person name="Strempel S."/>
            <person name="Sturgill D."/>
            <person name="Sutton G."/>
            <person name="Sutton G.G."/>
            <person name="Tao W."/>
            <person name="Teichmann S."/>
            <person name="Tobari Y.N."/>
            <person name="Tomimura Y."/>
            <person name="Tsolas J.M."/>
            <person name="Valente V.L."/>
            <person name="Venter E."/>
            <person name="Venter J.C."/>
            <person name="Vicario S."/>
            <person name="Vieira F.G."/>
            <person name="Vilella A.J."/>
            <person name="Villasante A."/>
            <person name="Walenz B."/>
            <person name="Wang J."/>
            <person name="Wasserman M."/>
            <person name="Watts T."/>
            <person name="Wilson D."/>
            <person name="Wilson R.K."/>
            <person name="Wing R.A."/>
            <person name="Wolfner M.F."/>
            <person name="Wong A."/>
            <person name="Wong G.K."/>
            <person name="Wu C.I."/>
            <person name="Wu G."/>
            <person name="Yamamoto D."/>
            <person name="Yang H.P."/>
            <person name="Yang S.P."/>
            <person name="Yorke J.A."/>
            <person name="Yoshida K."/>
            <person name="Zdobnov E."/>
            <person name="Zhang P."/>
            <person name="Zhang Y."/>
            <person name="Zimin A.V."/>
            <person name="Baldwin J."/>
            <person name="Abdouelleil A."/>
            <person name="Abdulkadir J."/>
            <person name="Abebe A."/>
            <person name="Abera B."/>
            <person name="Abreu J."/>
            <person name="Acer S.C."/>
            <person name="Aftuck L."/>
            <person name="Alexander A."/>
            <person name="An P."/>
            <person name="Anderson E."/>
            <person name="Anderson S."/>
            <person name="Arachi H."/>
            <person name="Azer M."/>
            <person name="Bachantsang P."/>
            <person name="Barry A."/>
            <person name="Bayul T."/>
            <person name="Berlin A."/>
            <person name="Bessette D."/>
            <person name="Bloom T."/>
            <person name="Blye J."/>
            <person name="Boguslavskiy L."/>
            <person name="Bonnet C."/>
            <person name="Boukhgalter B."/>
            <person name="Bourzgui I."/>
            <person name="Brown A."/>
            <person name="Cahill P."/>
            <person name="Channer S."/>
            <person name="Cheshatsang Y."/>
            <person name="Chuda L."/>
            <person name="Citroen M."/>
            <person name="Collymore A."/>
            <person name="Cooke P."/>
            <person name="Costello M."/>
            <person name="D'Aco K."/>
            <person name="Daza R."/>
            <person name="De Haan G."/>
            <person name="DeGray S."/>
            <person name="DeMaso C."/>
            <person name="Dhargay N."/>
            <person name="Dooley K."/>
            <person name="Dooley E."/>
            <person name="Doricent M."/>
            <person name="Dorje P."/>
            <person name="Dorjee K."/>
            <person name="Dupes A."/>
            <person name="Elong R."/>
            <person name="Falk J."/>
            <person name="Farina A."/>
            <person name="Faro S."/>
            <person name="Ferguson D."/>
            <person name="Fisher S."/>
            <person name="Foley C.D."/>
            <person name="Franke A."/>
            <person name="Friedrich D."/>
            <person name="Gadbois L."/>
            <person name="Gearin G."/>
            <person name="Gearin C.R."/>
            <person name="Giannoukos G."/>
            <person name="Goode T."/>
            <person name="Graham J."/>
            <person name="Grandbois E."/>
            <person name="Grewal S."/>
            <person name="Gyaltsen K."/>
            <person name="Hafez N."/>
            <person name="Hagos B."/>
            <person name="Hall J."/>
            <person name="Henson C."/>
            <person name="Hollinger A."/>
            <person name="Honan T."/>
            <person name="Huard M.D."/>
            <person name="Hughes L."/>
            <person name="Hurhula B."/>
            <person name="Husby M.E."/>
            <person name="Kamat A."/>
            <person name="Kanga B."/>
            <person name="Kashin S."/>
            <person name="Khazanovich D."/>
            <person name="Kisner P."/>
            <person name="Lance K."/>
            <person name="Lara M."/>
            <person name="Lee W."/>
            <person name="Lennon N."/>
            <person name="Letendre F."/>
            <person name="LeVine R."/>
            <person name="Lipovsky A."/>
            <person name="Liu X."/>
            <person name="Liu J."/>
            <person name="Liu S."/>
            <person name="Lokyitsang T."/>
            <person name="Lokyitsang Y."/>
            <person name="Lubonja R."/>
            <person name="Lui A."/>
            <person name="MacDonald P."/>
            <person name="Magnisalis V."/>
            <person name="Maru K."/>
            <person name="Matthews C."/>
            <person name="McCusker W."/>
            <person name="McDonough S."/>
            <person name="Mehta T."/>
            <person name="Meldrim J."/>
            <person name="Meneus L."/>
            <person name="Mihai O."/>
            <person name="Mihalev A."/>
            <person name="Mihova T."/>
            <person name="Mittelman R."/>
            <person name="Mlenga V."/>
            <person name="Montmayeur A."/>
            <person name="Mulrain L."/>
            <person name="Navidi A."/>
            <person name="Naylor J."/>
            <person name="Negash T."/>
            <person name="Nguyen T."/>
            <person name="Nguyen N."/>
            <person name="Nicol R."/>
            <person name="Norbu C."/>
            <person name="Norbu N."/>
            <person name="Novod N."/>
            <person name="O'Neill B."/>
            <person name="Osman S."/>
            <person name="Markiewicz E."/>
            <person name="Oyono O.L."/>
            <person name="Patti C."/>
            <person name="Phunkhang P."/>
            <person name="Pierre F."/>
            <person name="Priest M."/>
            <person name="Raghuraman S."/>
            <person name="Rege F."/>
            <person name="Reyes R."/>
            <person name="Rise C."/>
            <person name="Rogov P."/>
            <person name="Ross K."/>
            <person name="Ryan E."/>
            <person name="Settipalli S."/>
            <person name="Shea T."/>
            <person name="Sherpa N."/>
            <person name="Shi L."/>
            <person name="Shih D."/>
            <person name="Sparrow T."/>
            <person name="Spaulding J."/>
            <person name="Stalker J."/>
            <person name="Stange-Thomann N."/>
            <person name="Stavropoulos S."/>
            <person name="Stone C."/>
            <person name="Strader C."/>
            <person name="Tesfaye S."/>
            <person name="Thomson T."/>
            <person name="Thoulutsang Y."/>
            <person name="Thoulutsang D."/>
            <person name="Topham K."/>
            <person name="Topping I."/>
            <person name="Tsamla T."/>
            <person name="Vassiliev H."/>
            <person name="Vo A."/>
            <person name="Wangchuk T."/>
            <person name="Wangdi T."/>
            <person name="Weiand M."/>
            <person name="Wilkinson J."/>
            <person name="Wilson A."/>
            <person name="Yadav S."/>
            <person name="Young G."/>
            <person name="Yu Q."/>
            <person name="Zembek L."/>
            <person name="Zhong D."/>
            <person name="Zimmer A."/>
            <person name="Zwirko Z."/>
            <person name="Jaffe D.B."/>
            <person name="Alvarez P."/>
            <person name="Brockman W."/>
            <person name="Butler J."/>
            <person name="Chin C."/>
            <person name="Gnerre S."/>
            <person name="Grabherr M."/>
            <person name="Kleber M."/>
            <person name="Mauceli E."/>
            <person name="MacCallum I."/>
        </authorList>
    </citation>
    <scope>NUCLEOTIDE SEQUENCE [LARGE SCALE GENOMIC DNA]</scope>
    <source>
        <strain evidence="3">Tucson 14030-0811.24</strain>
    </source>
</reference>
<evidence type="ECO:0000313" key="2">
    <source>
        <dbReference type="EMBL" id="EDW77671.2"/>
    </source>
</evidence>
<gene>
    <name evidence="2" type="primary">Dwil\GK24435</name>
    <name evidence="2" type="ORF">Dwil_GK24435</name>
</gene>
<feature type="compositionally biased region" description="Acidic residues" evidence="1">
    <location>
        <begin position="300"/>
        <end position="309"/>
    </location>
</feature>
<evidence type="ECO:0000256" key="1">
    <source>
        <dbReference type="SAM" id="MobiDB-lite"/>
    </source>
</evidence>
<feature type="compositionally biased region" description="Polar residues" evidence="1">
    <location>
        <begin position="264"/>
        <end position="299"/>
    </location>
</feature>
<dbReference type="HOGENOM" id="CLU_368920_0_0_1"/>
<keyword evidence="3" id="KW-1185">Reference proteome</keyword>
<feature type="region of interest" description="Disordered" evidence="1">
    <location>
        <begin position="232"/>
        <end position="328"/>
    </location>
</feature>
<feature type="compositionally biased region" description="Basic residues" evidence="1">
    <location>
        <begin position="363"/>
        <end position="374"/>
    </location>
</feature>
<organism evidence="2 3">
    <name type="scientific">Drosophila willistoni</name>
    <name type="common">Fruit fly</name>
    <dbReference type="NCBI Taxonomy" id="7260"/>
    <lineage>
        <taxon>Eukaryota</taxon>
        <taxon>Metazoa</taxon>
        <taxon>Ecdysozoa</taxon>
        <taxon>Arthropoda</taxon>
        <taxon>Hexapoda</taxon>
        <taxon>Insecta</taxon>
        <taxon>Pterygota</taxon>
        <taxon>Neoptera</taxon>
        <taxon>Endopterygota</taxon>
        <taxon>Diptera</taxon>
        <taxon>Brachycera</taxon>
        <taxon>Muscomorpha</taxon>
        <taxon>Ephydroidea</taxon>
        <taxon>Drosophilidae</taxon>
        <taxon>Drosophila</taxon>
        <taxon>Sophophora</taxon>
    </lineage>
</organism>
<name>B4N0Q8_DROWI</name>
<sequence>MNTKIILQQHYPDDGVLFAGVAQQQPRQRSGNYDWERINYKIEHDQQMETMVNDREMKPSHGNNNMMLHGPIGGPGQRGATCSIAAFKLAGCLKRTASPPNNMGPSGQYGVKRQSVVFKNDEPPGIYSVGHDEMGSITGMSMPQRQMWGNFSGESQTVGDIQIDQNPFLTKGQSLSMNPFKRNTNFNSEFENNSNYVNINKDLFLPGNGNPLPSPHNSGGFFPNDSNVNRAKSCGFGLPDNGDDFGQQQHRSFIPMNSDDRQIENTIPNSGDSSSNWAYTSRPSLNSQQNYGNPNFNPDNSEENWDDNQDSGVNEGHNNGGNCDESMEHLDSNMQISNLNSIQDSGHQSSSSNMRLARQKHYNTNRSLNRKQGYKSRQFGGNNGGRNMRQNNNGYYGQLSENCQQHFGPQSVSSDALVVVVAHPSIGAACLNVPGPGSGRPALVRGQKAQTQAKVLAVQDQMTVDEPVTTKKTKSEKRILKIARKRGFILGGFKLPYFDNKSQQLPQPEKESYALAFFEEKPIYTINVKNEDDEVTAAVFDDADQKNTKGDSERPSRWMGKTARKQLRIEWTNLHDSKDYKSWKNWWTDFKRYGVEIQKELVKLGCLNLEHCFFPNYVNLNTEEVVHDVIKSVKYALGNKPGMPYDNMKAILILMNTTFLANLKSESDLQAVQDTIRSVPNELWLFKMRSMVFTWTVSELAWSDHEKEFPTI</sequence>
<dbReference type="eggNOG" id="ENOG502T03B">
    <property type="taxonomic scope" value="Eukaryota"/>
</dbReference>
<dbReference type="Proteomes" id="UP000007798">
    <property type="component" value="Unassembled WGS sequence"/>
</dbReference>